<dbReference type="OrthoDB" id="408360at2759"/>
<accession>U6GHZ4</accession>
<dbReference type="VEuPathDB" id="ToxoDB:EAH_00031400"/>
<reference evidence="2" key="2">
    <citation type="submission" date="2013-10" db="EMBL/GenBank/DDBJ databases">
        <authorList>
            <person name="Aslett M."/>
        </authorList>
    </citation>
    <scope>NUCLEOTIDE SEQUENCE [LARGE SCALE GENOMIC DNA]</scope>
    <source>
        <strain evidence="2">Houghton</strain>
    </source>
</reference>
<dbReference type="SUPFAM" id="SSF46689">
    <property type="entry name" value="Homeodomain-like"/>
    <property type="match status" value="1"/>
</dbReference>
<dbReference type="Proteomes" id="UP000018050">
    <property type="component" value="Unassembled WGS sequence"/>
</dbReference>
<evidence type="ECO:0000313" key="2">
    <source>
        <dbReference type="EMBL" id="CDI78199.1"/>
    </source>
</evidence>
<dbReference type="GeneID" id="25271210"/>
<dbReference type="AlphaFoldDB" id="U6GHZ4"/>
<dbReference type="InterPro" id="IPR001005">
    <property type="entry name" value="SANT/Myb"/>
</dbReference>
<dbReference type="EMBL" id="HG670837">
    <property type="protein sequence ID" value="CDI78199.1"/>
    <property type="molecule type" value="Genomic_DNA"/>
</dbReference>
<dbReference type="OMA" id="WEMQRES"/>
<evidence type="ECO:0000313" key="3">
    <source>
        <dbReference type="Proteomes" id="UP000018050"/>
    </source>
</evidence>
<sequence>MAIEGLTNAQRRLIIRHIRLFNHGLWPENSYKDYMQRFQAAPLKREGMPWTEEEDKKLLELAEKYDVNFGDPWLYLSWEMQRESEDVHRRYISKVILPQNQQRRSEFVLSKSLKPLFFSRYYKLLPPFLFIVPTKANFNTAPAKPLQIPPVFRCL</sequence>
<dbReference type="RefSeq" id="XP_013251549.1">
    <property type="nucleotide sequence ID" value="XM_013396095.1"/>
</dbReference>
<dbReference type="Pfam" id="PF13921">
    <property type="entry name" value="Myb_DNA-bind_6"/>
    <property type="match status" value="1"/>
</dbReference>
<evidence type="ECO:0000259" key="1">
    <source>
        <dbReference type="PROSITE" id="PS50090"/>
    </source>
</evidence>
<keyword evidence="3" id="KW-1185">Reference proteome</keyword>
<proteinExistence type="predicted"/>
<protein>
    <recommendedName>
        <fullName evidence="1">Myb-like domain-containing protein</fullName>
    </recommendedName>
</protein>
<gene>
    <name evidence="2" type="ORF">EAH_00031400</name>
</gene>
<dbReference type="Gene3D" id="1.10.10.60">
    <property type="entry name" value="Homeodomain-like"/>
    <property type="match status" value="1"/>
</dbReference>
<organism evidence="2 3">
    <name type="scientific">Eimeria acervulina</name>
    <name type="common">Coccidian parasite</name>
    <dbReference type="NCBI Taxonomy" id="5801"/>
    <lineage>
        <taxon>Eukaryota</taxon>
        <taxon>Sar</taxon>
        <taxon>Alveolata</taxon>
        <taxon>Apicomplexa</taxon>
        <taxon>Conoidasida</taxon>
        <taxon>Coccidia</taxon>
        <taxon>Eucoccidiorida</taxon>
        <taxon>Eimeriorina</taxon>
        <taxon>Eimeriidae</taxon>
        <taxon>Eimeria</taxon>
    </lineage>
</organism>
<reference evidence="2" key="1">
    <citation type="submission" date="2013-10" db="EMBL/GenBank/DDBJ databases">
        <title>Genomic analysis of the causative agents of coccidiosis in chickens.</title>
        <authorList>
            <person name="Reid A.J."/>
            <person name="Blake D."/>
            <person name="Billington K."/>
            <person name="Browne H."/>
            <person name="Dunn M."/>
            <person name="Hung S."/>
            <person name="Kawahara F."/>
            <person name="Miranda-Saavedra D."/>
            <person name="Mourier T."/>
            <person name="Nagra H."/>
            <person name="Otto T.D."/>
            <person name="Rawlings N."/>
            <person name="Sanchez A."/>
            <person name="Sanders M."/>
            <person name="Subramaniam C."/>
            <person name="Tay Y."/>
            <person name="Dear P."/>
            <person name="Doerig C."/>
            <person name="Gruber A."/>
            <person name="Parkinson J."/>
            <person name="Shirley M."/>
            <person name="Wan K.L."/>
            <person name="Berriman M."/>
            <person name="Tomley F."/>
            <person name="Pain A."/>
        </authorList>
    </citation>
    <scope>NUCLEOTIDE SEQUENCE [LARGE SCALE GENOMIC DNA]</scope>
    <source>
        <strain evidence="2">Houghton</strain>
    </source>
</reference>
<feature type="domain" description="Myb-like" evidence="1">
    <location>
        <begin position="49"/>
        <end position="95"/>
    </location>
</feature>
<dbReference type="CDD" id="cd00167">
    <property type="entry name" value="SANT"/>
    <property type="match status" value="1"/>
</dbReference>
<dbReference type="InterPro" id="IPR009057">
    <property type="entry name" value="Homeodomain-like_sf"/>
</dbReference>
<dbReference type="PROSITE" id="PS50090">
    <property type="entry name" value="MYB_LIKE"/>
    <property type="match status" value="1"/>
</dbReference>
<name>U6GHZ4_EIMAC</name>